<organism evidence="1 2">
    <name type="scientific">Gigaspora margarita</name>
    <dbReference type="NCBI Taxonomy" id="4874"/>
    <lineage>
        <taxon>Eukaryota</taxon>
        <taxon>Fungi</taxon>
        <taxon>Fungi incertae sedis</taxon>
        <taxon>Mucoromycota</taxon>
        <taxon>Glomeromycotina</taxon>
        <taxon>Glomeromycetes</taxon>
        <taxon>Diversisporales</taxon>
        <taxon>Gigasporaceae</taxon>
        <taxon>Gigaspora</taxon>
    </lineage>
</organism>
<gene>
    <name evidence="1" type="ORF">GMARGA_LOCUS36598</name>
</gene>
<sequence length="48" mass="5386">KDNKDKDNTSVMGVAVVQVDKKEEVSFEEILAYITGWPSSTRAELLMI</sequence>
<evidence type="ECO:0000313" key="2">
    <source>
        <dbReference type="Proteomes" id="UP000789901"/>
    </source>
</evidence>
<dbReference type="EMBL" id="CAJVQB010072740">
    <property type="protein sequence ID" value="CAG8843541.1"/>
    <property type="molecule type" value="Genomic_DNA"/>
</dbReference>
<protein>
    <submittedName>
        <fullName evidence="1">28512_t:CDS:1</fullName>
    </submittedName>
</protein>
<reference evidence="1 2" key="1">
    <citation type="submission" date="2021-06" db="EMBL/GenBank/DDBJ databases">
        <authorList>
            <person name="Kallberg Y."/>
            <person name="Tangrot J."/>
            <person name="Rosling A."/>
        </authorList>
    </citation>
    <scope>NUCLEOTIDE SEQUENCE [LARGE SCALE GENOMIC DNA]</scope>
    <source>
        <strain evidence="1 2">120-4 pot B 10/14</strain>
    </source>
</reference>
<accession>A0ABN7WY97</accession>
<proteinExistence type="predicted"/>
<evidence type="ECO:0000313" key="1">
    <source>
        <dbReference type="EMBL" id="CAG8843541.1"/>
    </source>
</evidence>
<dbReference type="Proteomes" id="UP000789901">
    <property type="component" value="Unassembled WGS sequence"/>
</dbReference>
<name>A0ABN7WY97_GIGMA</name>
<feature type="non-terminal residue" evidence="1">
    <location>
        <position position="1"/>
    </location>
</feature>
<comment type="caution">
    <text evidence="1">The sequence shown here is derived from an EMBL/GenBank/DDBJ whole genome shotgun (WGS) entry which is preliminary data.</text>
</comment>
<keyword evidence="2" id="KW-1185">Reference proteome</keyword>